<dbReference type="AlphaFoldDB" id="A0A6V2P313"/>
<feature type="domain" description="Ion transport" evidence="15">
    <location>
        <begin position="618"/>
        <end position="992"/>
    </location>
</feature>
<feature type="compositionally biased region" description="Acidic residues" evidence="13">
    <location>
        <begin position="169"/>
        <end position="181"/>
    </location>
</feature>
<feature type="transmembrane region" description="Helical" evidence="14">
    <location>
        <begin position="652"/>
        <end position="673"/>
    </location>
</feature>
<evidence type="ECO:0000256" key="7">
    <source>
        <dbReference type="ARBA" id="ARBA00022882"/>
    </source>
</evidence>
<feature type="transmembrane region" description="Helical" evidence="14">
    <location>
        <begin position="362"/>
        <end position="392"/>
    </location>
</feature>
<evidence type="ECO:0000256" key="9">
    <source>
        <dbReference type="ARBA" id="ARBA00023065"/>
    </source>
</evidence>
<dbReference type="InterPro" id="IPR005821">
    <property type="entry name" value="Ion_trans_dom"/>
</dbReference>
<dbReference type="Pfam" id="PF00520">
    <property type="entry name" value="Ion_trans"/>
    <property type="match status" value="3"/>
</dbReference>
<feature type="transmembrane region" description="Helical" evidence="14">
    <location>
        <begin position="269"/>
        <end position="289"/>
    </location>
</feature>
<feature type="transmembrane region" description="Helical" evidence="14">
    <location>
        <begin position="321"/>
        <end position="342"/>
    </location>
</feature>
<feature type="transmembrane region" description="Helical" evidence="14">
    <location>
        <begin position="756"/>
        <end position="780"/>
    </location>
</feature>
<gene>
    <name evidence="16" type="ORF">EHUX00137_LOCUS11698</name>
    <name evidence="17" type="ORF">EHUX00137_LOCUS11703</name>
    <name evidence="18" type="ORF">EHUX00137_LOCUS11705</name>
</gene>
<dbReference type="InterPro" id="IPR027359">
    <property type="entry name" value="Volt_channel_dom_sf"/>
</dbReference>
<evidence type="ECO:0000256" key="12">
    <source>
        <dbReference type="ARBA" id="ARBA00023303"/>
    </source>
</evidence>
<dbReference type="EMBL" id="HBIR01015734">
    <property type="protein sequence ID" value="CAE0540562.1"/>
    <property type="molecule type" value="Transcribed_RNA"/>
</dbReference>
<keyword evidence="9" id="KW-0406">Ion transport</keyword>
<feature type="transmembrane region" description="Helical" evidence="14">
    <location>
        <begin position="97"/>
        <end position="121"/>
    </location>
</feature>
<evidence type="ECO:0000313" key="17">
    <source>
        <dbReference type="EMBL" id="CAE0540562.1"/>
    </source>
</evidence>
<feature type="transmembrane region" description="Helical" evidence="14">
    <location>
        <begin position="685"/>
        <end position="703"/>
    </location>
</feature>
<evidence type="ECO:0000259" key="15">
    <source>
        <dbReference type="Pfam" id="PF00520"/>
    </source>
</evidence>
<feature type="region of interest" description="Disordered" evidence="13">
    <location>
        <begin position="169"/>
        <end position="208"/>
    </location>
</feature>
<reference evidence="16" key="1">
    <citation type="submission" date="2021-01" db="EMBL/GenBank/DDBJ databases">
        <authorList>
            <person name="Corre E."/>
            <person name="Pelletier E."/>
            <person name="Niang G."/>
            <person name="Scheremetjew M."/>
            <person name="Finn R."/>
            <person name="Kale V."/>
            <person name="Holt S."/>
            <person name="Cochrane G."/>
            <person name="Meng A."/>
            <person name="Brown T."/>
            <person name="Cohen L."/>
        </authorList>
    </citation>
    <scope>NUCLEOTIDE SEQUENCE</scope>
    <source>
        <strain evidence="16">379</strain>
    </source>
</reference>
<evidence type="ECO:0000256" key="13">
    <source>
        <dbReference type="SAM" id="MobiDB-lite"/>
    </source>
</evidence>
<evidence type="ECO:0000256" key="10">
    <source>
        <dbReference type="ARBA" id="ARBA00023136"/>
    </source>
</evidence>
<evidence type="ECO:0000313" key="16">
    <source>
        <dbReference type="EMBL" id="CAE0540553.1"/>
    </source>
</evidence>
<evidence type="ECO:0000256" key="3">
    <source>
        <dbReference type="ARBA" id="ARBA00022568"/>
    </source>
</evidence>
<dbReference type="SUPFAM" id="SSF81324">
    <property type="entry name" value="Voltage-gated potassium channels"/>
    <property type="match status" value="3"/>
</dbReference>
<dbReference type="EMBL" id="HBIR01015736">
    <property type="protein sequence ID" value="CAE0540565.1"/>
    <property type="molecule type" value="Transcribed_RNA"/>
</dbReference>
<dbReference type="PROSITE" id="PS50096">
    <property type="entry name" value="IQ"/>
    <property type="match status" value="1"/>
</dbReference>
<evidence type="ECO:0000313" key="18">
    <source>
        <dbReference type="EMBL" id="CAE0540565.1"/>
    </source>
</evidence>
<keyword evidence="4" id="KW-0107">Calcium channel</keyword>
<dbReference type="PANTHER" id="PTHR45628:SF7">
    <property type="entry name" value="VOLTAGE-DEPENDENT CALCIUM CHANNEL TYPE A SUBUNIT ALPHA-1"/>
    <property type="match status" value="1"/>
</dbReference>
<dbReference type="EMBL" id="HBIR01015729">
    <property type="protein sequence ID" value="CAE0540553.1"/>
    <property type="molecule type" value="Transcribed_RNA"/>
</dbReference>
<keyword evidence="10 14" id="KW-0472">Membrane</keyword>
<feature type="transmembrane region" description="Helical" evidence="14">
    <location>
        <begin position="59"/>
        <end position="76"/>
    </location>
</feature>
<keyword evidence="11" id="KW-0325">Glycoprotein</keyword>
<keyword evidence="6" id="KW-0106">Calcium</keyword>
<comment type="subcellular location">
    <subcellularLocation>
        <location evidence="1">Membrane</location>
        <topology evidence="1">Multi-pass membrane protein</topology>
    </subcellularLocation>
</comment>
<keyword evidence="7" id="KW-0851">Voltage-gated channel</keyword>
<evidence type="ECO:0000256" key="4">
    <source>
        <dbReference type="ARBA" id="ARBA00022673"/>
    </source>
</evidence>
<evidence type="ECO:0000256" key="1">
    <source>
        <dbReference type="ARBA" id="ARBA00004141"/>
    </source>
</evidence>
<keyword evidence="12" id="KW-0407">Ion channel</keyword>
<keyword evidence="5 14" id="KW-0812">Transmembrane</keyword>
<name>A0A6V2P313_EMIHU</name>
<feature type="domain" description="Ion transport" evidence="15">
    <location>
        <begin position="1"/>
        <end position="128"/>
    </location>
</feature>
<keyword evidence="8 14" id="KW-1133">Transmembrane helix</keyword>
<evidence type="ECO:0000256" key="8">
    <source>
        <dbReference type="ARBA" id="ARBA00022989"/>
    </source>
</evidence>
<evidence type="ECO:0000256" key="14">
    <source>
        <dbReference type="SAM" id="Phobius"/>
    </source>
</evidence>
<evidence type="ECO:0000256" key="11">
    <source>
        <dbReference type="ARBA" id="ARBA00023180"/>
    </source>
</evidence>
<dbReference type="Gene3D" id="1.10.287.70">
    <property type="match status" value="3"/>
</dbReference>
<dbReference type="InterPro" id="IPR050599">
    <property type="entry name" value="VDCC_alpha-1_subunit"/>
</dbReference>
<feature type="domain" description="Ion transport" evidence="15">
    <location>
        <begin position="230"/>
        <end position="571"/>
    </location>
</feature>
<accession>A0A6V2P313</accession>
<evidence type="ECO:0000256" key="5">
    <source>
        <dbReference type="ARBA" id="ARBA00022692"/>
    </source>
</evidence>
<feature type="transmembrane region" description="Helical" evidence="14">
    <location>
        <begin position="618"/>
        <end position="640"/>
    </location>
</feature>
<dbReference type="PANTHER" id="PTHR45628">
    <property type="entry name" value="VOLTAGE-DEPENDENT CALCIUM CHANNEL TYPE A SUBUNIT ALPHA-1"/>
    <property type="match status" value="1"/>
</dbReference>
<sequence>MVIFSLWGMEFFAGYYPKPWFNQYWTSANYPCAFADVERGGFEITWSEEDGYPANNFDTFWGAFLSVFVVISGENWNEIYYDQHTATSTSWEKRGFALAYFIILFIVANLIIFNLFIGIILDAVNGEEDDDIDADAGAAVGAKGSVDDANKPKERMYYYSFGSYKMGDESDTTADGPDEVSEPSVREPAAAARKRPRQSHPAPSSSDRSLFLFSSDNLVRRGAARLVAMPAFESFIFALIIFSSVLLGVDWPGWHEDYWLKRTIAGIDVALTAIFIFEALLKSIAFGFLNLKVRSTPSFPYVSVRSTCPAYLASGWNRLDFAVVLISIVSLATAGVKEVAAFRALRALRPLRLIARSENMKVVIATLGAALPSVSKFLTVFITFILVFAIIFVQMFGGKLGYCLDPLEMYSVTPGVSVIGAQRVSDYEECMALPKYNLTRYDTLGERLTDKEDWAETYRMFTEFPQWTNPNYGNFDHVGWGSLLLLEIAALEGWPDVMYDVMGTDRDERYVSPFWLSTAQANGELGTEEHETQPYMAAFFFVVWVVLGCFMILNMVVGVVLDTFNHMQNESAGLSMMTEAQSDWVKAQKEIIAKRPLKSPRPPSQPWRMPFYRLVSSNAFDVAIMAVICLNTAVMCVDVYNPDPDSTRLARTFADVSFYSNIVFFAIYTAEMLLKWCGLGLRQYFDCWGVFDCVLVVLTAFDIVTTAADSDVLPFPAPMLRVFRLLRVMRIVRLLKRAKRLRTIFLTIKVSLPGMLNIGVLMLLLMYIFAVFSTSFFWAANYTPGNFGQTTCIANASAGEVQCENTWSTQPAATWHGGAPVAHSATLTETLPQLLPCSYYRRTALCANAAACVAAGCDAGDGAPFFFSAEDSNWGDNLNRHANFENVLISMLTLFRCSTGESFNLVMHDLLPPDWGDNMLRCCPSCGPVVGYDEDGSPVAESSCSARMGSGFVGYFVPQFFFWVFYVLMGYIVLNGLFVGIIVDNYTNIGSENKAITVDSIEEFREAWLKFDPQGCLTIPSHSLLALLQSLPPPLGKAVVAHEGSAAPEGATRLDLLTWINKLDIPDRGGRVHFTEVLNALSYDVAGVPLPLNDTTRQMQRSVSRSTVSAGPAKPTHNVATSYIATRLQQRWRGHVGRIDPDGGLAALRRASDEPQERGASLLVMARRASSMTLLRGSSTNQVAPTT</sequence>
<evidence type="ECO:0000256" key="6">
    <source>
        <dbReference type="ARBA" id="ARBA00022837"/>
    </source>
</evidence>
<evidence type="ECO:0000256" key="2">
    <source>
        <dbReference type="ARBA" id="ARBA00022448"/>
    </source>
</evidence>
<feature type="transmembrane region" description="Helical" evidence="14">
    <location>
        <begin position="227"/>
        <end position="249"/>
    </location>
</feature>
<dbReference type="GO" id="GO:0005891">
    <property type="term" value="C:voltage-gated calcium channel complex"/>
    <property type="evidence" value="ECO:0007669"/>
    <property type="project" value="TreeGrafter"/>
</dbReference>
<keyword evidence="3" id="KW-0109">Calcium transport</keyword>
<proteinExistence type="predicted"/>
<feature type="transmembrane region" description="Helical" evidence="14">
    <location>
        <begin position="535"/>
        <end position="561"/>
    </location>
</feature>
<feature type="transmembrane region" description="Helical" evidence="14">
    <location>
        <begin position="960"/>
        <end position="983"/>
    </location>
</feature>
<dbReference type="GO" id="GO:0008331">
    <property type="term" value="F:high voltage-gated calcium channel activity"/>
    <property type="evidence" value="ECO:0007669"/>
    <property type="project" value="TreeGrafter"/>
</dbReference>
<dbReference type="Gene3D" id="1.10.238.10">
    <property type="entry name" value="EF-hand"/>
    <property type="match status" value="1"/>
</dbReference>
<protein>
    <recommendedName>
        <fullName evidence="15">Ion transport domain-containing protein</fullName>
    </recommendedName>
</protein>
<keyword evidence="2" id="KW-0813">Transport</keyword>
<dbReference type="Gene3D" id="1.20.120.350">
    <property type="entry name" value="Voltage-gated potassium channels. Chain C"/>
    <property type="match status" value="2"/>
</dbReference>
<organism evidence="16">
    <name type="scientific">Emiliania huxleyi</name>
    <name type="common">Coccolithophore</name>
    <name type="synonym">Pontosphaera huxleyi</name>
    <dbReference type="NCBI Taxonomy" id="2903"/>
    <lineage>
        <taxon>Eukaryota</taxon>
        <taxon>Haptista</taxon>
        <taxon>Haptophyta</taxon>
        <taxon>Prymnesiophyceae</taxon>
        <taxon>Isochrysidales</taxon>
        <taxon>Noelaerhabdaceae</taxon>
        <taxon>Emiliania</taxon>
    </lineage>
</organism>
<dbReference type="GO" id="GO:0098703">
    <property type="term" value="P:calcium ion import across plasma membrane"/>
    <property type="evidence" value="ECO:0007669"/>
    <property type="project" value="TreeGrafter"/>
</dbReference>